<keyword evidence="2" id="KW-0472">Membrane</keyword>
<keyword evidence="2" id="KW-0679">Respiratory chain</keyword>
<dbReference type="EC" id="7.1.1.2" evidence="2"/>
<protein>
    <recommendedName>
        <fullName evidence="1 2">NADH-ubiquinone oxidoreductase chain 6</fullName>
        <ecNumber evidence="2">7.1.1.2</ecNumber>
    </recommendedName>
</protein>
<evidence type="ECO:0000256" key="2">
    <source>
        <dbReference type="RuleBase" id="RU004430"/>
    </source>
</evidence>
<organism evidence="3">
    <name type="scientific">Nipponacmea fuscoviridis</name>
    <dbReference type="NCBI Taxonomy" id="225302"/>
    <lineage>
        <taxon>Eukaryota</taxon>
        <taxon>Metazoa</taxon>
        <taxon>Spiralia</taxon>
        <taxon>Lophotrochozoa</taxon>
        <taxon>Mollusca</taxon>
        <taxon>Gastropoda</taxon>
        <taxon>Patellogastropoda</taxon>
        <taxon>Lottioidea</taxon>
        <taxon>Lottiidae</taxon>
        <taxon>Nipponacmea</taxon>
    </lineage>
</organism>
<dbReference type="CTD" id="4541"/>
<keyword evidence="2" id="KW-1278">Translocase</keyword>
<keyword evidence="2" id="KW-0249">Electron transport</keyword>
<dbReference type="GeneID" id="68212731"/>
<comment type="subcellular location">
    <subcellularLocation>
        <location evidence="2">Mitochondrion membrane</location>
        <topology evidence="2">Multi-pass membrane protein</topology>
    </subcellularLocation>
</comment>
<sequence>MWSLAVSCSLVLPFMTTPYALGSAFMVTLVVCVIYFMGVGPLWYPAVLFLVYAGGMMVLFMYMACLSPNMRIKGVGRKLFCVVGLVCFALCFMAKEKHSVVQTSSDVGELSKWLSQVQSPLEVSSSEGGSLMVFCGLLLFVALLAVVKLCKSQSGPLRPFKRSKKKGVLSSSGDSF</sequence>
<dbReference type="Pfam" id="PF00499">
    <property type="entry name" value="Oxidored_q3"/>
    <property type="match status" value="1"/>
</dbReference>
<accession>A0A6B9Q881</accession>
<dbReference type="RefSeq" id="YP_010184805.1">
    <property type="nucleotide sequence ID" value="NC_058306.1"/>
</dbReference>
<evidence type="ECO:0000313" key="3">
    <source>
        <dbReference type="EMBL" id="QHE50289.1"/>
    </source>
</evidence>
<keyword evidence="2 3" id="KW-0496">Mitochondrion</keyword>
<comment type="similarity">
    <text evidence="2">Belongs to the complex I subunit 6 family.</text>
</comment>
<keyword evidence="2" id="KW-0813">Transport</keyword>
<evidence type="ECO:0000256" key="1">
    <source>
        <dbReference type="ARBA" id="ARBA00021095"/>
    </source>
</evidence>
<dbReference type="InterPro" id="IPR001457">
    <property type="entry name" value="NADH_UbQ/plastoQ_OxRdtase_su6"/>
</dbReference>
<feature type="transmembrane region" description="Helical" evidence="2">
    <location>
        <begin position="75"/>
        <end position="95"/>
    </location>
</feature>
<dbReference type="EMBL" id="MK395167">
    <property type="protein sequence ID" value="QHE50289.1"/>
    <property type="molecule type" value="Genomic_DNA"/>
</dbReference>
<comment type="function">
    <text evidence="2">Core subunit of the mitochondrial membrane respiratory chain NADH dehydrogenase (Complex I) which catalyzes electron transfer from NADH through the respiratory chain, using ubiquinone as an electron acceptor. Essential for the catalytic activity and assembly of complex I.</text>
</comment>
<proteinExistence type="inferred from homology"/>
<dbReference type="AlphaFoldDB" id="A0A6B9Q881"/>
<comment type="catalytic activity">
    <reaction evidence="2">
        <text>a ubiquinone + NADH + 5 H(+)(in) = a ubiquinol + NAD(+) + 4 H(+)(out)</text>
        <dbReference type="Rhea" id="RHEA:29091"/>
        <dbReference type="Rhea" id="RHEA-COMP:9565"/>
        <dbReference type="Rhea" id="RHEA-COMP:9566"/>
        <dbReference type="ChEBI" id="CHEBI:15378"/>
        <dbReference type="ChEBI" id="CHEBI:16389"/>
        <dbReference type="ChEBI" id="CHEBI:17976"/>
        <dbReference type="ChEBI" id="CHEBI:57540"/>
        <dbReference type="ChEBI" id="CHEBI:57945"/>
        <dbReference type="EC" id="7.1.1.2"/>
    </reaction>
</comment>
<name>A0A6B9Q881_9GAST</name>
<feature type="transmembrane region" description="Helical" evidence="2">
    <location>
        <begin position="131"/>
        <end position="150"/>
    </location>
</feature>
<keyword evidence="2" id="KW-0830">Ubiquinone</keyword>
<keyword evidence="2" id="KW-0520">NAD</keyword>
<gene>
    <name evidence="3" type="primary">ND6</name>
</gene>
<keyword evidence="2" id="KW-0812">Transmembrane</keyword>
<feature type="transmembrane region" description="Helical" evidence="2">
    <location>
        <begin position="42"/>
        <end position="63"/>
    </location>
</feature>
<reference evidence="3" key="1">
    <citation type="submission" date="2019-01" db="EMBL/GenBank/DDBJ databases">
        <authorList>
            <person name="Feng J."/>
        </authorList>
    </citation>
    <scope>NUCLEOTIDE SEQUENCE</scope>
</reference>
<keyword evidence="2" id="KW-1133">Transmembrane helix</keyword>
<geneLocation type="mitochondrion" evidence="3"/>